<evidence type="ECO:0000313" key="2">
    <source>
        <dbReference type="EMBL" id="GAG49274.1"/>
    </source>
</evidence>
<dbReference type="Pfam" id="PF07760">
    <property type="entry name" value="DUF1616"/>
    <property type="match status" value="1"/>
</dbReference>
<accession>X0Y0G4</accession>
<protein>
    <recommendedName>
        <fullName evidence="1">DUF1616 domain-containing protein</fullName>
    </recommendedName>
</protein>
<dbReference type="EMBL" id="BARS01057183">
    <property type="protein sequence ID" value="GAG49274.1"/>
    <property type="molecule type" value="Genomic_DNA"/>
</dbReference>
<name>X0Y0G4_9ZZZZ</name>
<evidence type="ECO:0000259" key="1">
    <source>
        <dbReference type="Pfam" id="PF07760"/>
    </source>
</evidence>
<dbReference type="AlphaFoldDB" id="X0Y0G4"/>
<feature type="non-terminal residue" evidence="2">
    <location>
        <position position="1"/>
    </location>
</feature>
<reference evidence="2" key="1">
    <citation type="journal article" date="2014" name="Front. Microbiol.">
        <title>High frequency of phylogenetically diverse reductive dehalogenase-homologous genes in deep subseafloor sedimentary metagenomes.</title>
        <authorList>
            <person name="Kawai M."/>
            <person name="Futagami T."/>
            <person name="Toyoda A."/>
            <person name="Takaki Y."/>
            <person name="Nishi S."/>
            <person name="Hori S."/>
            <person name="Arai W."/>
            <person name="Tsubouchi T."/>
            <person name="Morono Y."/>
            <person name="Uchiyama I."/>
            <person name="Ito T."/>
            <person name="Fujiyama A."/>
            <person name="Inagaki F."/>
            <person name="Takami H."/>
        </authorList>
    </citation>
    <scope>NUCLEOTIDE SEQUENCE</scope>
    <source>
        <strain evidence="2">Expedition CK06-06</strain>
    </source>
</reference>
<dbReference type="InterPro" id="IPR011674">
    <property type="entry name" value="DUF1616"/>
</dbReference>
<organism evidence="2">
    <name type="scientific">marine sediment metagenome</name>
    <dbReference type="NCBI Taxonomy" id="412755"/>
    <lineage>
        <taxon>unclassified sequences</taxon>
        <taxon>metagenomes</taxon>
        <taxon>ecological metagenomes</taxon>
    </lineage>
</organism>
<proteinExistence type="predicted"/>
<feature type="domain" description="DUF1616" evidence="1">
    <location>
        <begin position="4"/>
        <end position="127"/>
    </location>
</feature>
<sequence length="133" mass="15077">SLLILGAAASLFYVIATPRAQETFTDFYVLGSEEMLEDYPRELTLGEQAEVTLGIVNHEHQDMSYTVEVRLDGEKVQEIAPINLTHEGEWREKVTLVPAKAGDDQKVEFLLYKGEGIDPYLTLYLWLDVKEAE</sequence>
<comment type="caution">
    <text evidence="2">The sequence shown here is derived from an EMBL/GenBank/DDBJ whole genome shotgun (WGS) entry which is preliminary data.</text>
</comment>
<gene>
    <name evidence="2" type="ORF">S01H1_83942</name>
</gene>